<dbReference type="EMBL" id="WTVM01000020">
    <property type="protein sequence ID" value="NMG02343.1"/>
    <property type="molecule type" value="Genomic_DNA"/>
</dbReference>
<dbReference type="InterPro" id="IPR017896">
    <property type="entry name" value="4Fe4S_Fe-S-bd"/>
</dbReference>
<evidence type="ECO:0000256" key="3">
    <source>
        <dbReference type="ARBA" id="ARBA00023014"/>
    </source>
</evidence>
<dbReference type="InterPro" id="IPR028261">
    <property type="entry name" value="DPD_II"/>
</dbReference>
<dbReference type="SUPFAM" id="SSF51971">
    <property type="entry name" value="Nucleotide-binding domain"/>
    <property type="match status" value="1"/>
</dbReference>
<keyword evidence="3" id="KW-0411">Iron-sulfur</keyword>
<keyword evidence="2" id="KW-0408">Iron</keyword>
<evidence type="ECO:0000259" key="4">
    <source>
        <dbReference type="PROSITE" id="PS51379"/>
    </source>
</evidence>
<dbReference type="GO" id="GO:0051536">
    <property type="term" value="F:iron-sulfur cluster binding"/>
    <property type="evidence" value="ECO:0007669"/>
    <property type="project" value="UniProtKB-KW"/>
</dbReference>
<dbReference type="RefSeq" id="WP_168987132.1">
    <property type="nucleotide sequence ID" value="NZ_CAWPHM010000122.1"/>
</dbReference>
<keyword evidence="6" id="KW-1185">Reference proteome</keyword>
<proteinExistence type="predicted"/>
<dbReference type="SUPFAM" id="SSF54862">
    <property type="entry name" value="4Fe-4S ferredoxins"/>
    <property type="match status" value="1"/>
</dbReference>
<dbReference type="Gene3D" id="3.30.70.3270">
    <property type="match status" value="1"/>
</dbReference>
<dbReference type="PANTHER" id="PTHR42783:SF3">
    <property type="entry name" value="GLUTAMATE SYNTHASE [NADPH] SMALL CHAIN-RELATED"/>
    <property type="match status" value="1"/>
</dbReference>
<dbReference type="Pfam" id="PF07992">
    <property type="entry name" value="Pyr_redox_2"/>
    <property type="match status" value="1"/>
</dbReference>
<comment type="caution">
    <text evidence="5">The sequence shown here is derived from an EMBL/GenBank/DDBJ whole genome shotgun (WGS) entry which is preliminary data.</text>
</comment>
<dbReference type="GO" id="GO:0016491">
    <property type="term" value="F:oxidoreductase activity"/>
    <property type="evidence" value="ECO:0007669"/>
    <property type="project" value="InterPro"/>
</dbReference>
<accession>A0A972FBQ3</accession>
<feature type="domain" description="4Fe-4S ferredoxin-type" evidence="4">
    <location>
        <begin position="492"/>
        <end position="521"/>
    </location>
</feature>
<protein>
    <submittedName>
        <fullName evidence="5">4Fe-4S dicluster domain-containing protein</fullName>
    </submittedName>
</protein>
<dbReference type="Proteomes" id="UP000599523">
    <property type="component" value="Unassembled WGS sequence"/>
</dbReference>
<name>A0A972FBQ3_9RHOO</name>
<organism evidence="5 6">
    <name type="scientific">Azoarcus taiwanensis</name>
    <dbReference type="NCBI Taxonomy" id="666964"/>
    <lineage>
        <taxon>Bacteria</taxon>
        <taxon>Pseudomonadati</taxon>
        <taxon>Pseudomonadota</taxon>
        <taxon>Betaproteobacteria</taxon>
        <taxon>Rhodocyclales</taxon>
        <taxon>Zoogloeaceae</taxon>
        <taxon>Azoarcus</taxon>
    </lineage>
</organism>
<dbReference type="SUPFAM" id="SSF46548">
    <property type="entry name" value="alpha-helical ferredoxin"/>
    <property type="match status" value="2"/>
</dbReference>
<dbReference type="PANTHER" id="PTHR42783">
    <property type="entry name" value="GLUTAMATE SYNTHASE [NADPH] SMALL CHAIN"/>
    <property type="match status" value="1"/>
</dbReference>
<dbReference type="InterPro" id="IPR023753">
    <property type="entry name" value="FAD/NAD-binding_dom"/>
</dbReference>
<gene>
    <name evidence="5" type="ORF">GPA21_05080</name>
</gene>
<keyword evidence="1" id="KW-0479">Metal-binding</keyword>
<sequence length="595" mass="65779">MKPTDTKAPDYFHKVVDCQWACPAHTPVPEYIRQIASGHFAEAYMINWRSNVFPGILGRVCDRPCEPACRRGRVDEAPVAICRLKRVAADFKEDISDRLPVAPTQKNGKRIACVGAGPASLTVARDLALLGYEVSVFDDGARAGGMMRSQIPKFRLPDSVIDEECGHIARLDVAIHQNHRIASLGSLLTEGWDAVFVGTGAPRGRDAELPGRKEAAAHIHIGIEWLANVAFGHVEHIGKRVIVLGGGNTAMDCCRSARRLGGEDVRVVVRSGFDEMKASPWEKEDALHEGIPIHNYLMHTAFLHDNGRLTGVRFEQVRAEYDERGRRKLVPTGEPDIVMECDDVLVAIGQENAFPWIERDLGLDFDEWGLPVLDPVTLQSTLPRVFFGGDAAFGPKNIITAVAQGHEAAISIDRFCRARPLDRRPPPTVELASQKMGIHEWSYDNQISEEARKKVPLKALEDTLADIRVEVELGFDVRLACAEAERCLNCDVQTVFTPKLCIECDACVDICPVECINFTADADEPDLRERLKVPARNTDQALYVADGLKTHRIMVKDENVCLHCGMCAERCPTGAWDMQKFLLNTALAGAEAPRT</sequence>
<dbReference type="PRINTS" id="PR00419">
    <property type="entry name" value="ADXRDTASE"/>
</dbReference>
<reference evidence="5" key="1">
    <citation type="submission" date="2019-12" db="EMBL/GenBank/DDBJ databases">
        <title>Comparative genomics gives insights into the taxonomy of the Azoarcus-Aromatoleum group and reveals separate origins of nif in the plant-associated Azoarcus and non-plant-associated Aromatoleum sub-groups.</title>
        <authorList>
            <person name="Lafos M."/>
            <person name="Maluk M."/>
            <person name="Batista M."/>
            <person name="Junghare M."/>
            <person name="Carmona M."/>
            <person name="Faoro H."/>
            <person name="Cruz L.M."/>
            <person name="Battistoni F."/>
            <person name="De Souza E."/>
            <person name="Pedrosa F."/>
            <person name="Chen W.-M."/>
            <person name="Poole P.S."/>
            <person name="Dixon R.A."/>
            <person name="James E.K."/>
        </authorList>
    </citation>
    <scope>NUCLEOTIDE SEQUENCE</scope>
    <source>
        <strain evidence="5">NSC3</strain>
    </source>
</reference>
<dbReference type="PROSITE" id="PS00198">
    <property type="entry name" value="4FE4S_FER_1"/>
    <property type="match status" value="2"/>
</dbReference>
<dbReference type="PROSITE" id="PS51379">
    <property type="entry name" value="4FE4S_FER_2"/>
    <property type="match status" value="2"/>
</dbReference>
<dbReference type="Gene3D" id="1.10.1060.10">
    <property type="entry name" value="Alpha-helical ferredoxin"/>
    <property type="match status" value="1"/>
</dbReference>
<dbReference type="Pfam" id="PF12838">
    <property type="entry name" value="Fer4_7"/>
    <property type="match status" value="1"/>
</dbReference>
<evidence type="ECO:0000256" key="1">
    <source>
        <dbReference type="ARBA" id="ARBA00022723"/>
    </source>
</evidence>
<dbReference type="Pfam" id="PF14691">
    <property type="entry name" value="Fer4_20"/>
    <property type="match status" value="1"/>
</dbReference>
<dbReference type="InterPro" id="IPR017900">
    <property type="entry name" value="4Fe4S_Fe_S_CS"/>
</dbReference>
<dbReference type="GO" id="GO:0046872">
    <property type="term" value="F:metal ion binding"/>
    <property type="evidence" value="ECO:0007669"/>
    <property type="project" value="UniProtKB-KW"/>
</dbReference>
<evidence type="ECO:0000313" key="5">
    <source>
        <dbReference type="EMBL" id="NMG02343.1"/>
    </source>
</evidence>
<dbReference type="AlphaFoldDB" id="A0A972FBQ3"/>
<evidence type="ECO:0000256" key="2">
    <source>
        <dbReference type="ARBA" id="ARBA00023004"/>
    </source>
</evidence>
<dbReference type="InterPro" id="IPR036188">
    <property type="entry name" value="FAD/NAD-bd_sf"/>
</dbReference>
<dbReference type="Gene3D" id="3.50.50.60">
    <property type="entry name" value="FAD/NAD(P)-binding domain"/>
    <property type="match status" value="2"/>
</dbReference>
<feature type="domain" description="4Fe-4S ferredoxin-type" evidence="4">
    <location>
        <begin position="551"/>
        <end position="581"/>
    </location>
</feature>
<dbReference type="InterPro" id="IPR009051">
    <property type="entry name" value="Helical_ferredxn"/>
</dbReference>
<evidence type="ECO:0000313" key="6">
    <source>
        <dbReference type="Proteomes" id="UP000599523"/>
    </source>
</evidence>